<evidence type="ECO:0000256" key="6">
    <source>
        <dbReference type="ARBA" id="ARBA00022741"/>
    </source>
</evidence>
<dbReference type="HOGENOM" id="CLU_038561_0_1_12"/>
<evidence type="ECO:0000256" key="7">
    <source>
        <dbReference type="ARBA" id="ARBA00022840"/>
    </source>
</evidence>
<dbReference type="HAMAP" id="MF_01499">
    <property type="entry name" value="DacA"/>
    <property type="match status" value="1"/>
</dbReference>
<dbReference type="InterPro" id="IPR045585">
    <property type="entry name" value="CdaA_N"/>
</dbReference>
<evidence type="ECO:0000256" key="8">
    <source>
        <dbReference type="ARBA" id="ARBA00022989"/>
    </source>
</evidence>
<reference evidence="12" key="1">
    <citation type="submission" date="2012-01" db="EMBL/GenBank/DDBJ databases">
        <title>The Genome Sequence of Treponema denticola H-22.</title>
        <authorList>
            <consortium name="The Broad Institute Genome Sequencing Platform"/>
            <person name="Earl A."/>
            <person name="Ward D."/>
            <person name="Feldgarden M."/>
            <person name="Gevers D."/>
            <person name="Blanton J.M."/>
            <person name="Fenno C.J."/>
            <person name="Baranova O.V."/>
            <person name="Mathney J."/>
            <person name="Dewhirst F.E."/>
            <person name="Izard J."/>
            <person name="Young S.K."/>
            <person name="Zeng Q."/>
            <person name="Gargeya S."/>
            <person name="Fitzgerald M."/>
            <person name="Haas B."/>
            <person name="Abouelleil A."/>
            <person name="Alvarado L."/>
            <person name="Arachchi H.M."/>
            <person name="Berlin A."/>
            <person name="Chapman S.B."/>
            <person name="Gearin G."/>
            <person name="Goldberg J."/>
            <person name="Griggs A."/>
            <person name="Gujja S."/>
            <person name="Hansen M."/>
            <person name="Heiman D."/>
            <person name="Howarth C."/>
            <person name="Larimer J."/>
            <person name="Lui A."/>
            <person name="MacDonald P.J.P."/>
            <person name="McCowen C."/>
            <person name="Montmayeur A."/>
            <person name="Murphy C."/>
            <person name="Neiman D."/>
            <person name="Pearson M."/>
            <person name="Priest M."/>
            <person name="Roberts A."/>
            <person name="Saif S."/>
            <person name="Shea T."/>
            <person name="Sisk P."/>
            <person name="Stolte C."/>
            <person name="Sykes S."/>
            <person name="Wortman J."/>
            <person name="Nusbaum C."/>
            <person name="Birren B."/>
        </authorList>
    </citation>
    <scope>NUCLEOTIDE SEQUENCE [LARGE SCALE GENOMIC DNA]</scope>
    <source>
        <strain evidence="12">H-22</strain>
    </source>
</reference>
<comment type="function">
    <text evidence="10">Catalyzes the condensation of 2 ATP molecules into cyclic di-AMP (c-di-AMP), a second messenger used to regulate differing processes in different bacteria.</text>
</comment>
<evidence type="ECO:0000256" key="9">
    <source>
        <dbReference type="ARBA" id="ARBA00023136"/>
    </source>
</evidence>
<comment type="catalytic activity">
    <reaction evidence="1 10">
        <text>2 ATP = 3',3'-c-di-AMP + 2 diphosphate</text>
        <dbReference type="Rhea" id="RHEA:35655"/>
        <dbReference type="ChEBI" id="CHEBI:30616"/>
        <dbReference type="ChEBI" id="CHEBI:33019"/>
        <dbReference type="ChEBI" id="CHEBI:71500"/>
        <dbReference type="EC" id="2.7.7.85"/>
    </reaction>
</comment>
<keyword evidence="8 10" id="KW-1133">Transmembrane helix</keyword>
<evidence type="ECO:0000256" key="2">
    <source>
        <dbReference type="ARBA" id="ARBA00022475"/>
    </source>
</evidence>
<dbReference type="InterPro" id="IPR036888">
    <property type="entry name" value="DNA_integrity_DisA_N_sf"/>
</dbReference>
<dbReference type="GO" id="GO:0006171">
    <property type="term" value="P:cAMP biosynthetic process"/>
    <property type="evidence" value="ECO:0007669"/>
    <property type="project" value="InterPro"/>
</dbReference>
<dbReference type="AlphaFoldDB" id="A0A0E2EIR4"/>
<comment type="similarity">
    <text evidence="10">Belongs to the adenylate cyclase family. DacA/CdaA subfamily.</text>
</comment>
<comment type="subunit">
    <text evidence="10">Probably a homodimer.</text>
</comment>
<keyword evidence="5 10" id="KW-0548">Nucleotidyltransferase</keyword>
<feature type="domain" description="DAC" evidence="11">
    <location>
        <begin position="85"/>
        <end position="241"/>
    </location>
</feature>
<evidence type="ECO:0000256" key="4">
    <source>
        <dbReference type="ARBA" id="ARBA00022692"/>
    </source>
</evidence>
<feature type="transmembrane region" description="Helical" evidence="10">
    <location>
        <begin position="66"/>
        <end position="84"/>
    </location>
</feature>
<sequence>MEFIRNITAFYSSYLRPVFDVLLLAFLMYKAYQILLKTQAIQLIKGAMSILVIYAVAMIFNLKTLLWLLNTLGPGLVIGVAIVFQPELRKIFLKIGQSNWLRTGKHSNHSHIDSVVTAAEILSDKRRGMLVVFMRRNNLKDIIDTGTKLNAGLSSSLLVTIFGHDTPLHDGAAIVQNGMIVSAGCFLPLSEQQDIRKSFGTRHRAAIGVSEETDAVVLVVSEETGALSLAYDSHLYYDLSADEVVAQLEQLLEIKKYFAQEESLDLAEALQDEN</sequence>
<dbReference type="EC" id="2.7.7.85" evidence="10"/>
<gene>
    <name evidence="10" type="primary">dacA</name>
    <name evidence="12" type="ORF">HMPREF9726_00634</name>
</gene>
<protein>
    <recommendedName>
        <fullName evidence="10">Diadenylate cyclase</fullName>
        <shortName evidence="10">DAC</shortName>
        <ecNumber evidence="10">2.7.7.85</ecNumber>
    </recommendedName>
    <alternativeName>
        <fullName evidence="10">Cyclic-di-AMP synthase</fullName>
        <shortName evidence="10">c-di-AMP synthase</shortName>
    </alternativeName>
</protein>
<dbReference type="InterPro" id="IPR003390">
    <property type="entry name" value="DNA_integrity_scan_DisA_N"/>
</dbReference>
<keyword evidence="4 10" id="KW-0812">Transmembrane</keyword>
<dbReference type="Proteomes" id="UP000011705">
    <property type="component" value="Chromosome"/>
</dbReference>
<evidence type="ECO:0000256" key="3">
    <source>
        <dbReference type="ARBA" id="ARBA00022679"/>
    </source>
</evidence>
<dbReference type="GO" id="GO:0004016">
    <property type="term" value="F:adenylate cyclase activity"/>
    <property type="evidence" value="ECO:0007669"/>
    <property type="project" value="UniProtKB-UniRule"/>
</dbReference>
<keyword evidence="2 10" id="KW-1003">Cell membrane</keyword>
<dbReference type="Pfam" id="PF19293">
    <property type="entry name" value="CdaA_N"/>
    <property type="match status" value="1"/>
</dbReference>
<dbReference type="InterPro" id="IPR014046">
    <property type="entry name" value="C-di-AMP_synthase"/>
</dbReference>
<keyword evidence="3 10" id="KW-0808">Transferase</keyword>
<feature type="transmembrane region" description="Helical" evidence="10">
    <location>
        <begin position="14"/>
        <end position="31"/>
    </location>
</feature>
<dbReference type="GeneID" id="2740407"/>
<dbReference type="GO" id="GO:0005524">
    <property type="term" value="F:ATP binding"/>
    <property type="evidence" value="ECO:0007669"/>
    <property type="project" value="UniProtKB-UniRule"/>
</dbReference>
<evidence type="ECO:0000259" key="11">
    <source>
        <dbReference type="PROSITE" id="PS51794"/>
    </source>
</evidence>
<evidence type="ECO:0000256" key="5">
    <source>
        <dbReference type="ARBA" id="ARBA00022695"/>
    </source>
</evidence>
<dbReference type="InterPro" id="IPR050338">
    <property type="entry name" value="DisA"/>
</dbReference>
<keyword evidence="9 10" id="KW-0472">Membrane</keyword>
<comment type="caution">
    <text evidence="12">The sequence shown here is derived from an EMBL/GenBank/DDBJ whole genome shotgun (WGS) entry which is preliminary data.</text>
</comment>
<dbReference type="SUPFAM" id="SSF143597">
    <property type="entry name" value="YojJ-like"/>
    <property type="match status" value="1"/>
</dbReference>
<dbReference type="NCBIfam" id="TIGR00159">
    <property type="entry name" value="diadenylate cyclase CdaA"/>
    <property type="match status" value="1"/>
</dbReference>
<evidence type="ECO:0000313" key="12">
    <source>
        <dbReference type="EMBL" id="EMB34868.1"/>
    </source>
</evidence>
<accession>A0A0E2EIR4</accession>
<feature type="transmembrane region" description="Helical" evidence="10">
    <location>
        <begin position="43"/>
        <end position="60"/>
    </location>
</feature>
<dbReference type="Gene3D" id="3.40.1700.10">
    <property type="entry name" value="DNA integrity scanning protein, DisA, N-terminal domain"/>
    <property type="match status" value="1"/>
</dbReference>
<dbReference type="InterPro" id="IPR034701">
    <property type="entry name" value="CdaA"/>
</dbReference>
<evidence type="ECO:0000256" key="1">
    <source>
        <dbReference type="ARBA" id="ARBA00000877"/>
    </source>
</evidence>
<dbReference type="PROSITE" id="PS51794">
    <property type="entry name" value="DAC"/>
    <property type="match status" value="1"/>
</dbReference>
<dbReference type="GO" id="GO:0106408">
    <property type="term" value="F:diadenylate cyclase activity"/>
    <property type="evidence" value="ECO:0007669"/>
    <property type="project" value="UniProtKB-EC"/>
</dbReference>
<proteinExistence type="inferred from homology"/>
<evidence type="ECO:0000256" key="10">
    <source>
        <dbReference type="HAMAP-Rule" id="MF_01499"/>
    </source>
</evidence>
<dbReference type="PATRIC" id="fig|999432.5.peg.662"/>
<keyword evidence="7 10" id="KW-0067">ATP-binding</keyword>
<dbReference type="Pfam" id="PF02457">
    <property type="entry name" value="DAC"/>
    <property type="match status" value="1"/>
</dbReference>
<comment type="caution">
    <text evidence="10">Lacks conserved residue(s) required for the propagation of feature annotation.</text>
</comment>
<dbReference type="RefSeq" id="WP_002669723.1">
    <property type="nucleotide sequence ID" value="NZ_CM001795.1"/>
</dbReference>
<dbReference type="PIRSF" id="PIRSF004793">
    <property type="entry name" value="UCP004793"/>
    <property type="match status" value="1"/>
</dbReference>
<dbReference type="EMBL" id="AGDV01000006">
    <property type="protein sequence ID" value="EMB34868.1"/>
    <property type="molecule type" value="Genomic_DNA"/>
</dbReference>
<keyword evidence="6 10" id="KW-0547">Nucleotide-binding</keyword>
<name>A0A0E2EIR4_TREDN</name>
<organism evidence="12">
    <name type="scientific">Treponema denticola H-22</name>
    <dbReference type="NCBI Taxonomy" id="999432"/>
    <lineage>
        <taxon>Bacteria</taxon>
        <taxon>Pseudomonadati</taxon>
        <taxon>Spirochaetota</taxon>
        <taxon>Spirochaetia</taxon>
        <taxon>Spirochaetales</taxon>
        <taxon>Treponemataceae</taxon>
        <taxon>Treponema</taxon>
    </lineage>
</organism>
<dbReference type="PANTHER" id="PTHR34185">
    <property type="entry name" value="DIADENYLATE CYCLASE"/>
    <property type="match status" value="1"/>
</dbReference>
<dbReference type="PANTHER" id="PTHR34185:SF1">
    <property type="entry name" value="DIADENYLATE CYCLASE"/>
    <property type="match status" value="1"/>
</dbReference>